<evidence type="ECO:0000256" key="5">
    <source>
        <dbReference type="ARBA" id="ARBA00023136"/>
    </source>
</evidence>
<accession>L8JQ62</accession>
<comment type="caution">
    <text evidence="7">The sequence shown here is derived from an EMBL/GenBank/DDBJ whole genome shotgun (WGS) entry which is preliminary data.</text>
</comment>
<dbReference type="EMBL" id="AMZN01000055">
    <property type="protein sequence ID" value="ELR70328.1"/>
    <property type="molecule type" value="Genomic_DNA"/>
</dbReference>
<dbReference type="PANTHER" id="PTHR10283:SF82">
    <property type="entry name" value="SOLUTE CARRIER FAMILY 13 MEMBER 2"/>
    <property type="match status" value="1"/>
</dbReference>
<evidence type="ECO:0000313" key="7">
    <source>
        <dbReference type="EMBL" id="ELR70328.1"/>
    </source>
</evidence>
<gene>
    <name evidence="7" type="ORF">C900_04013</name>
</gene>
<keyword evidence="4 6" id="KW-1133">Transmembrane helix</keyword>
<dbReference type="NCBIfam" id="TIGR00785">
    <property type="entry name" value="dass"/>
    <property type="match status" value="1"/>
</dbReference>
<evidence type="ECO:0000256" key="2">
    <source>
        <dbReference type="ARBA" id="ARBA00022448"/>
    </source>
</evidence>
<proteinExistence type="predicted"/>
<dbReference type="AlphaFoldDB" id="L8JQ62"/>
<feature type="transmembrane region" description="Helical" evidence="6">
    <location>
        <begin position="109"/>
        <end position="132"/>
    </location>
</feature>
<feature type="transmembrane region" description="Helical" evidence="6">
    <location>
        <begin position="16"/>
        <end position="37"/>
    </location>
</feature>
<dbReference type="eggNOG" id="COG0471">
    <property type="taxonomic scope" value="Bacteria"/>
</dbReference>
<dbReference type="PANTHER" id="PTHR10283">
    <property type="entry name" value="SOLUTE CARRIER FAMILY 13 MEMBER"/>
    <property type="match status" value="1"/>
</dbReference>
<dbReference type="Pfam" id="PF00939">
    <property type="entry name" value="Na_sulph_symp"/>
    <property type="match status" value="1"/>
</dbReference>
<protein>
    <submittedName>
        <fullName evidence="7">Sodium-dependent transporter</fullName>
    </submittedName>
</protein>
<dbReference type="PROSITE" id="PS01271">
    <property type="entry name" value="NA_SULFATE"/>
    <property type="match status" value="1"/>
</dbReference>
<comment type="subcellular location">
    <subcellularLocation>
        <location evidence="1">Membrane</location>
        <topology evidence="1">Multi-pass membrane protein</topology>
    </subcellularLocation>
</comment>
<reference evidence="7 8" key="1">
    <citation type="submission" date="2012-12" db="EMBL/GenBank/DDBJ databases">
        <title>Genome assembly of Fulvivirga imtechensis AK7.</title>
        <authorList>
            <person name="Nupur N."/>
            <person name="Khatri I."/>
            <person name="Kumar R."/>
            <person name="Subramanian S."/>
            <person name="Pinnaka A."/>
        </authorList>
    </citation>
    <scope>NUCLEOTIDE SEQUENCE [LARGE SCALE GENOMIC DNA]</scope>
    <source>
        <strain evidence="7 8">AK7</strain>
    </source>
</reference>
<feature type="transmembrane region" description="Helical" evidence="6">
    <location>
        <begin position="152"/>
        <end position="174"/>
    </location>
</feature>
<feature type="transmembrane region" description="Helical" evidence="6">
    <location>
        <begin position="393"/>
        <end position="417"/>
    </location>
</feature>
<feature type="transmembrane region" description="Helical" evidence="6">
    <location>
        <begin position="235"/>
        <end position="252"/>
    </location>
</feature>
<evidence type="ECO:0000256" key="4">
    <source>
        <dbReference type="ARBA" id="ARBA00022989"/>
    </source>
</evidence>
<feature type="transmembrane region" description="Helical" evidence="6">
    <location>
        <begin position="304"/>
        <end position="324"/>
    </location>
</feature>
<keyword evidence="5 6" id="KW-0472">Membrane</keyword>
<name>L8JQ62_9BACT</name>
<dbReference type="InterPro" id="IPR031312">
    <property type="entry name" value="Na/sul_symport_CS"/>
</dbReference>
<keyword evidence="2" id="KW-0813">Transport</keyword>
<evidence type="ECO:0000256" key="3">
    <source>
        <dbReference type="ARBA" id="ARBA00022692"/>
    </source>
</evidence>
<feature type="transmembrane region" description="Helical" evidence="6">
    <location>
        <begin position="273"/>
        <end position="298"/>
    </location>
</feature>
<dbReference type="PATRIC" id="fig|1237149.3.peg.3776"/>
<dbReference type="GO" id="GO:0005886">
    <property type="term" value="C:plasma membrane"/>
    <property type="evidence" value="ECO:0007669"/>
    <property type="project" value="TreeGrafter"/>
</dbReference>
<organism evidence="7 8">
    <name type="scientific">Fulvivirga imtechensis AK7</name>
    <dbReference type="NCBI Taxonomy" id="1237149"/>
    <lineage>
        <taxon>Bacteria</taxon>
        <taxon>Pseudomonadati</taxon>
        <taxon>Bacteroidota</taxon>
        <taxon>Cytophagia</taxon>
        <taxon>Cytophagales</taxon>
        <taxon>Fulvivirgaceae</taxon>
        <taxon>Fulvivirga</taxon>
    </lineage>
</organism>
<dbReference type="InterPro" id="IPR001898">
    <property type="entry name" value="SLC13A/DASS"/>
</dbReference>
<sequence length="418" mass="44957">MILLPLLEIFKIGEAAAPYASPIIFLFMGGFIIAIALEKHNLHLRIALNLIKITGTSGNGIILGFMLATALLSMWISNTATAVMMLPVAASVIHLLSDHMTIGKNSKNFAPGLMLSIAYAANIGGTMTLIGTPPNIVMVGYLKQILGYEMLFSKWLLMGIPVGMLLLLVCYFLLTRVLFPNHMKKIVGSEDLITNKLHQLGPVSKAEKLVLVIFGLTAINWIFKSQLNQLIGSDLLTDTTIAMAGGVLMFIVPTNSEGSGFLLEWGDTAKLPWGILILFGGGMCLAQALEKVGLIQLIGEAVSAYDNINLLILTLIITAIVLMMTELMSNVALIAIFIPVVIGVANGLNVNPLILVIPATLASSCAFMMPISTPPNAIVFASGHIKMREMMKAGIWLNIMAAILLVAATNFLVKWVFL</sequence>
<dbReference type="STRING" id="1237149.C900_04013"/>
<evidence type="ECO:0000313" key="8">
    <source>
        <dbReference type="Proteomes" id="UP000011135"/>
    </source>
</evidence>
<keyword evidence="3 6" id="KW-0812">Transmembrane</keyword>
<evidence type="ECO:0000256" key="6">
    <source>
        <dbReference type="SAM" id="Phobius"/>
    </source>
</evidence>
<keyword evidence="8" id="KW-1185">Reference proteome</keyword>
<dbReference type="GO" id="GO:0015141">
    <property type="term" value="F:succinate transmembrane transporter activity"/>
    <property type="evidence" value="ECO:0007669"/>
    <property type="project" value="UniProtKB-ARBA"/>
</dbReference>
<feature type="transmembrane region" description="Helical" evidence="6">
    <location>
        <begin position="49"/>
        <end position="69"/>
    </location>
</feature>
<dbReference type="Proteomes" id="UP000011135">
    <property type="component" value="Unassembled WGS sequence"/>
</dbReference>
<evidence type="ECO:0000256" key="1">
    <source>
        <dbReference type="ARBA" id="ARBA00004141"/>
    </source>
</evidence>
<feature type="transmembrane region" description="Helical" evidence="6">
    <location>
        <begin position="75"/>
        <end position="97"/>
    </location>
</feature>
<feature type="transmembrane region" description="Helical" evidence="6">
    <location>
        <begin position="331"/>
        <end position="348"/>
    </location>
</feature>